<gene>
    <name evidence="3" type="ORF">SAMN05216552_100481</name>
</gene>
<protein>
    <submittedName>
        <fullName evidence="3">Predicted dithiol-disulfide oxidoreductase, DUF899 family</fullName>
    </submittedName>
</protein>
<dbReference type="AlphaFoldDB" id="A0A1I7GT02"/>
<dbReference type="OrthoDB" id="574359at2"/>
<keyword evidence="4" id="KW-1185">Reference proteome</keyword>
<accession>A0A1I7GT02</accession>
<dbReference type="RefSeq" id="WP_093554538.1">
    <property type="nucleotide sequence ID" value="NZ_FPBO01000004.1"/>
</dbReference>
<dbReference type="InterPro" id="IPR010296">
    <property type="entry name" value="DUF899_thioredox"/>
</dbReference>
<dbReference type="InterPro" id="IPR036249">
    <property type="entry name" value="Thioredoxin-like_sf"/>
</dbReference>
<name>A0A1I7GT02_9BURK</name>
<evidence type="ECO:0000313" key="4">
    <source>
        <dbReference type="Proteomes" id="UP000199391"/>
    </source>
</evidence>
<dbReference type="SUPFAM" id="SSF52833">
    <property type="entry name" value="Thioredoxin-like"/>
    <property type="match status" value="1"/>
</dbReference>
<proteinExistence type="predicted"/>
<evidence type="ECO:0000259" key="2">
    <source>
        <dbReference type="PROSITE" id="PS51352"/>
    </source>
</evidence>
<evidence type="ECO:0000313" key="3">
    <source>
        <dbReference type="EMBL" id="SFU51521.1"/>
    </source>
</evidence>
<dbReference type="Proteomes" id="UP000199391">
    <property type="component" value="Unassembled WGS sequence"/>
</dbReference>
<dbReference type="PROSITE" id="PS51352">
    <property type="entry name" value="THIOREDOXIN_2"/>
    <property type="match status" value="1"/>
</dbReference>
<dbReference type="Gene3D" id="3.40.30.10">
    <property type="entry name" value="Glutaredoxin"/>
    <property type="match status" value="1"/>
</dbReference>
<evidence type="ECO:0000256" key="1">
    <source>
        <dbReference type="SAM" id="MobiDB-lite"/>
    </source>
</evidence>
<dbReference type="STRING" id="1035707.SAMN05216552_100481"/>
<reference evidence="4" key="1">
    <citation type="submission" date="2016-10" db="EMBL/GenBank/DDBJ databases">
        <authorList>
            <person name="Varghese N."/>
            <person name="Submissions S."/>
        </authorList>
    </citation>
    <scope>NUCLEOTIDE SEQUENCE [LARGE SCALE GENOMIC DNA]</scope>
    <source>
        <strain evidence="4">CGMCC 1.11014</strain>
    </source>
</reference>
<feature type="region of interest" description="Disordered" evidence="1">
    <location>
        <begin position="190"/>
        <end position="213"/>
    </location>
</feature>
<sequence length="234" mass="26150">MNELKPAAELAAQAAGKPYPNDSAAYRAARVALLAEEIELRRHIERVAEQRRALPPGGEAPDYDFKDENGKTVKLADLFGQHDTLCTYFWMYGPRRERPCPMCTALIGALDTPARDIAQRIAIAVIGRSPVERQLAFARERGWRNLKFYATVGDDFARDYRGLAPDGSEWPALDIWVRKDGVVRHFWASEMGGTQDPGQDPRGAPDPTPLWNILDLTPAGRGTDWYPKLEYPGA</sequence>
<dbReference type="EMBL" id="FPBO01000004">
    <property type="protein sequence ID" value="SFU51521.1"/>
    <property type="molecule type" value="Genomic_DNA"/>
</dbReference>
<dbReference type="InterPro" id="IPR013766">
    <property type="entry name" value="Thioredoxin_domain"/>
</dbReference>
<organism evidence="3 4">
    <name type="scientific">Pseudoduganella namucuonensis</name>
    <dbReference type="NCBI Taxonomy" id="1035707"/>
    <lineage>
        <taxon>Bacteria</taxon>
        <taxon>Pseudomonadati</taxon>
        <taxon>Pseudomonadota</taxon>
        <taxon>Betaproteobacteria</taxon>
        <taxon>Burkholderiales</taxon>
        <taxon>Oxalobacteraceae</taxon>
        <taxon>Telluria group</taxon>
        <taxon>Pseudoduganella</taxon>
    </lineage>
</organism>
<feature type="domain" description="Thioredoxin" evidence="2">
    <location>
        <begin position="54"/>
        <end position="210"/>
    </location>
</feature>
<dbReference type="Pfam" id="PF05988">
    <property type="entry name" value="DUF899"/>
    <property type="match status" value="1"/>
</dbReference>